<name>A0AAD4QZF5_9BILA</name>
<feature type="compositionally biased region" description="Low complexity" evidence="14">
    <location>
        <begin position="232"/>
        <end position="244"/>
    </location>
</feature>
<comment type="similarity">
    <text evidence="2">Belongs to the SARAF family.</text>
</comment>
<dbReference type="AlphaFoldDB" id="A0AAD4QZF5"/>
<keyword evidence="6 15" id="KW-0812">Transmembrane</keyword>
<keyword evidence="11" id="KW-0406">Ion transport</keyword>
<dbReference type="GO" id="GO:0005789">
    <property type="term" value="C:endoplasmic reticulum membrane"/>
    <property type="evidence" value="ECO:0007669"/>
    <property type="project" value="UniProtKB-SubCell"/>
</dbReference>
<evidence type="ECO:0000256" key="8">
    <source>
        <dbReference type="ARBA" id="ARBA00022824"/>
    </source>
</evidence>
<dbReference type="GO" id="GO:0006816">
    <property type="term" value="P:calcium ion transport"/>
    <property type="evidence" value="ECO:0007669"/>
    <property type="project" value="UniProtKB-KW"/>
</dbReference>
<dbReference type="GO" id="GO:2001256">
    <property type="term" value="P:regulation of store-operated calcium entry"/>
    <property type="evidence" value="ECO:0007669"/>
    <property type="project" value="InterPro"/>
</dbReference>
<comment type="subcellular location">
    <subcellularLocation>
        <location evidence="1">Endoplasmic reticulum membrane</location>
        <topology evidence="1">Single-pass type I membrane protein</topology>
    </subcellularLocation>
</comment>
<dbReference type="PANTHER" id="PTHR15929:SF0">
    <property type="entry name" value="STORE-OPERATED CALCIUM ENTRY-ASSOCIATED REGULATORY FACTOR"/>
    <property type="match status" value="1"/>
</dbReference>
<dbReference type="Proteomes" id="UP001201812">
    <property type="component" value="Unassembled WGS sequence"/>
</dbReference>
<evidence type="ECO:0000256" key="3">
    <source>
        <dbReference type="ARBA" id="ARBA00016584"/>
    </source>
</evidence>
<protein>
    <recommendedName>
        <fullName evidence="3">Store-operated calcium entry-associated regulatory factor</fullName>
    </recommendedName>
    <alternativeName>
        <fullName evidence="13">Transmembrane protein 66</fullName>
    </alternativeName>
</protein>
<gene>
    <name evidence="17" type="ORF">DdX_16961</name>
</gene>
<feature type="region of interest" description="Disordered" evidence="14">
    <location>
        <begin position="292"/>
        <end position="325"/>
    </location>
</feature>
<evidence type="ECO:0000256" key="1">
    <source>
        <dbReference type="ARBA" id="ARBA00004115"/>
    </source>
</evidence>
<evidence type="ECO:0000256" key="14">
    <source>
        <dbReference type="SAM" id="MobiDB-lite"/>
    </source>
</evidence>
<comment type="caution">
    <text evidence="17">The sequence shown here is derived from an EMBL/GenBank/DDBJ whole genome shotgun (WGS) entry which is preliminary data.</text>
</comment>
<dbReference type="EMBL" id="JAKKPZ010000159">
    <property type="protein sequence ID" value="KAI1700022.1"/>
    <property type="molecule type" value="Genomic_DNA"/>
</dbReference>
<feature type="transmembrane region" description="Helical" evidence="15">
    <location>
        <begin position="162"/>
        <end position="182"/>
    </location>
</feature>
<feature type="region of interest" description="Disordered" evidence="14">
    <location>
        <begin position="183"/>
        <end position="245"/>
    </location>
</feature>
<evidence type="ECO:0000256" key="15">
    <source>
        <dbReference type="SAM" id="Phobius"/>
    </source>
</evidence>
<dbReference type="InterPro" id="IPR009567">
    <property type="entry name" value="SARAF"/>
</dbReference>
<feature type="signal peptide" evidence="16">
    <location>
        <begin position="1"/>
        <end position="31"/>
    </location>
</feature>
<keyword evidence="4" id="KW-0813">Transport</keyword>
<evidence type="ECO:0000256" key="12">
    <source>
        <dbReference type="ARBA" id="ARBA00023136"/>
    </source>
</evidence>
<evidence type="ECO:0000256" key="5">
    <source>
        <dbReference type="ARBA" id="ARBA00022568"/>
    </source>
</evidence>
<evidence type="ECO:0000256" key="4">
    <source>
        <dbReference type="ARBA" id="ARBA00022448"/>
    </source>
</evidence>
<keyword evidence="10 15" id="KW-1133">Transmembrane helix</keyword>
<evidence type="ECO:0000313" key="18">
    <source>
        <dbReference type="Proteomes" id="UP001201812"/>
    </source>
</evidence>
<keyword evidence="5" id="KW-0109">Calcium transport</keyword>
<feature type="compositionally biased region" description="Pro residues" evidence="14">
    <location>
        <begin position="202"/>
        <end position="224"/>
    </location>
</feature>
<feature type="compositionally biased region" description="Low complexity" evidence="14">
    <location>
        <begin position="308"/>
        <end position="317"/>
    </location>
</feature>
<dbReference type="PANTHER" id="PTHR15929">
    <property type="entry name" value="STORE-OPERATED CALCIUM ENTRY-ASSOCIATED REGULATORY FACTOR"/>
    <property type="match status" value="1"/>
</dbReference>
<evidence type="ECO:0000256" key="7">
    <source>
        <dbReference type="ARBA" id="ARBA00022729"/>
    </source>
</evidence>
<keyword evidence="8" id="KW-0256">Endoplasmic reticulum</keyword>
<sequence>MLRSRKKSGVGLFTLLFVWMVSDSWIAFAEAQRVLLRDVTSITLNRGVYTNGRRSAPVPQLQCTGGTANGKYAPKTVQCYNRGFDGVDVQWECKADMPLDYQFGKISVSCEGYDYPNDPYILANSCGLEYELDYSASGTKKGAYSKPSAPYHEEKGFDVAKVVYFFIACFIIYLIYTSLTAPREGSEGDRRRQGGGFDHGPGHPPGGPQPPGWRQPPPSAPPPYDESWSSKTGGTSNTTGAGATNAGGTGGPGFFTGLGLGALGGYFFGGNRNTGYGSGYGGYGSAYRRRPNHGYTGGYFGGGGGSGSSSSGTHTSSGYGGTSRR</sequence>
<evidence type="ECO:0000256" key="13">
    <source>
        <dbReference type="ARBA" id="ARBA00031116"/>
    </source>
</evidence>
<evidence type="ECO:0000313" key="17">
    <source>
        <dbReference type="EMBL" id="KAI1700022.1"/>
    </source>
</evidence>
<keyword evidence="7 16" id="KW-0732">Signal</keyword>
<feature type="compositionally biased region" description="Gly residues" evidence="14">
    <location>
        <begin position="295"/>
        <end position="307"/>
    </location>
</feature>
<evidence type="ECO:0000256" key="11">
    <source>
        <dbReference type="ARBA" id="ARBA00023065"/>
    </source>
</evidence>
<evidence type="ECO:0000256" key="9">
    <source>
        <dbReference type="ARBA" id="ARBA00022837"/>
    </source>
</evidence>
<keyword evidence="9" id="KW-0106">Calcium</keyword>
<evidence type="ECO:0000256" key="6">
    <source>
        <dbReference type="ARBA" id="ARBA00022692"/>
    </source>
</evidence>
<reference evidence="17" key="1">
    <citation type="submission" date="2022-01" db="EMBL/GenBank/DDBJ databases">
        <title>Genome Sequence Resource for Two Populations of Ditylenchus destructor, the Migratory Endoparasitic Phytonematode.</title>
        <authorList>
            <person name="Zhang H."/>
            <person name="Lin R."/>
            <person name="Xie B."/>
        </authorList>
    </citation>
    <scope>NUCLEOTIDE SEQUENCE</scope>
    <source>
        <strain evidence="17">BazhouSP</strain>
    </source>
</reference>
<accession>A0AAD4QZF5</accession>
<keyword evidence="18" id="KW-1185">Reference proteome</keyword>
<proteinExistence type="inferred from homology"/>
<evidence type="ECO:0000256" key="16">
    <source>
        <dbReference type="SAM" id="SignalP"/>
    </source>
</evidence>
<organism evidence="17 18">
    <name type="scientific">Ditylenchus destructor</name>
    <dbReference type="NCBI Taxonomy" id="166010"/>
    <lineage>
        <taxon>Eukaryota</taxon>
        <taxon>Metazoa</taxon>
        <taxon>Ecdysozoa</taxon>
        <taxon>Nematoda</taxon>
        <taxon>Chromadorea</taxon>
        <taxon>Rhabditida</taxon>
        <taxon>Tylenchina</taxon>
        <taxon>Tylenchomorpha</taxon>
        <taxon>Sphaerularioidea</taxon>
        <taxon>Anguinidae</taxon>
        <taxon>Anguininae</taxon>
        <taxon>Ditylenchus</taxon>
    </lineage>
</organism>
<feature type="chain" id="PRO_5042223759" description="Store-operated calcium entry-associated regulatory factor" evidence="16">
    <location>
        <begin position="32"/>
        <end position="325"/>
    </location>
</feature>
<evidence type="ECO:0000256" key="10">
    <source>
        <dbReference type="ARBA" id="ARBA00022989"/>
    </source>
</evidence>
<dbReference type="Pfam" id="PF06682">
    <property type="entry name" value="SARAF"/>
    <property type="match status" value="1"/>
</dbReference>
<keyword evidence="12 15" id="KW-0472">Membrane</keyword>
<evidence type="ECO:0000256" key="2">
    <source>
        <dbReference type="ARBA" id="ARBA00006833"/>
    </source>
</evidence>